<keyword evidence="1" id="KW-0812">Transmembrane</keyword>
<feature type="transmembrane region" description="Helical" evidence="1">
    <location>
        <begin position="13"/>
        <end position="31"/>
    </location>
</feature>
<keyword evidence="3" id="KW-1185">Reference proteome</keyword>
<name>Q7RR52_PLAYO</name>
<gene>
    <name evidence="2" type="ORF">PY00884</name>
</gene>
<evidence type="ECO:0000313" key="2">
    <source>
        <dbReference type="EMBL" id="EAA19129.1"/>
    </source>
</evidence>
<keyword evidence="1" id="KW-0472">Membrane</keyword>
<protein>
    <submittedName>
        <fullName evidence="2">Uncharacterized protein</fullName>
    </submittedName>
</protein>
<dbReference type="PaxDb" id="73239-Q7RR52"/>
<evidence type="ECO:0000256" key="1">
    <source>
        <dbReference type="SAM" id="Phobius"/>
    </source>
</evidence>
<sequence>MCLWLFKYNSWESHTITILYIYIFIYLFNRLSNNQILLNMNQLNQLGSRNRTINTLTQRIL</sequence>
<evidence type="ECO:0000313" key="3">
    <source>
        <dbReference type="Proteomes" id="UP000008553"/>
    </source>
</evidence>
<reference evidence="2 3" key="1">
    <citation type="journal article" date="2002" name="Nature">
        <title>Genome sequence and comparative analysis of the model rodent malaria parasite Plasmodium yoelii yoelii.</title>
        <authorList>
            <person name="Carlton J.M."/>
            <person name="Angiuoli S.V."/>
            <person name="Suh B.B."/>
            <person name="Kooij T.W."/>
            <person name="Pertea M."/>
            <person name="Silva J.C."/>
            <person name="Ermolaeva M.D."/>
            <person name="Allen J.E."/>
            <person name="Selengut J.D."/>
            <person name="Koo H.L."/>
            <person name="Peterson J.D."/>
            <person name="Pop M."/>
            <person name="Kosack D.S."/>
            <person name="Shumway M.F."/>
            <person name="Bidwell S.L."/>
            <person name="Shallom S.J."/>
            <person name="van Aken S.E."/>
            <person name="Riedmuller S.B."/>
            <person name="Feldblyum T.V."/>
            <person name="Cho J.K."/>
            <person name="Quackenbush J."/>
            <person name="Sedegah M."/>
            <person name="Shoaibi A."/>
            <person name="Cummings L.M."/>
            <person name="Florens L."/>
            <person name="Yates J.R."/>
            <person name="Raine J.D."/>
            <person name="Sinden R.E."/>
            <person name="Harris M.A."/>
            <person name="Cunningham D.A."/>
            <person name="Preiser P.R."/>
            <person name="Bergman L.W."/>
            <person name="Vaidya A.B."/>
            <person name="van Lin L.H."/>
            <person name="Janse C.J."/>
            <person name="Waters A.P."/>
            <person name="Smith H.O."/>
            <person name="White O.R."/>
            <person name="Salzberg S.L."/>
            <person name="Venter J.C."/>
            <person name="Fraser C.M."/>
            <person name="Hoffman S.L."/>
            <person name="Gardner M.J."/>
            <person name="Carucci D.J."/>
        </authorList>
    </citation>
    <scope>NUCLEOTIDE SEQUENCE [LARGE SCALE GENOMIC DNA]</scope>
    <source>
        <strain evidence="2 3">17XNL</strain>
    </source>
</reference>
<proteinExistence type="predicted"/>
<organism evidence="2 3">
    <name type="scientific">Plasmodium yoelii yoelii</name>
    <dbReference type="NCBI Taxonomy" id="73239"/>
    <lineage>
        <taxon>Eukaryota</taxon>
        <taxon>Sar</taxon>
        <taxon>Alveolata</taxon>
        <taxon>Apicomplexa</taxon>
        <taxon>Aconoidasida</taxon>
        <taxon>Haemosporida</taxon>
        <taxon>Plasmodiidae</taxon>
        <taxon>Plasmodium</taxon>
        <taxon>Plasmodium (Vinckeia)</taxon>
    </lineage>
</organism>
<accession>Q7RR52</accession>
<comment type="caution">
    <text evidence="2">The sequence shown here is derived from an EMBL/GenBank/DDBJ whole genome shotgun (WGS) entry which is preliminary data.</text>
</comment>
<dbReference type="AlphaFoldDB" id="Q7RR52"/>
<dbReference type="Proteomes" id="UP000008553">
    <property type="component" value="Unassembled WGS sequence"/>
</dbReference>
<keyword evidence="1" id="KW-1133">Transmembrane helix</keyword>
<dbReference type="InParanoid" id="Q7RR52"/>
<dbReference type="EMBL" id="AABL01000238">
    <property type="protein sequence ID" value="EAA19129.1"/>
    <property type="molecule type" value="Genomic_DNA"/>
</dbReference>